<protein>
    <submittedName>
        <fullName evidence="3">ADP-ribosylation factor</fullName>
    </submittedName>
</protein>
<evidence type="ECO:0000256" key="1">
    <source>
        <dbReference type="ARBA" id="ARBA00022741"/>
    </source>
</evidence>
<accession>A0A2U1NAE2</accession>
<dbReference type="InterPro" id="IPR006689">
    <property type="entry name" value="Small_GTPase_ARF/SAR"/>
</dbReference>
<name>A0A2U1NAE2_ARTAN</name>
<sequence>MVKQRVGLVAEMGLEERIMVYWCVCEGVLGGGIDTPDMHFFWLLQVRDEWNLLTRPGFALPGVDVNQCQFTRELAEQERAPNDIRPTMVKNSSEPLLATTNGLCNNGNDVVLRPHPVVVENRSEQFKIKTVFNVEKVQYENVIFMPWDVGDQQKARPLWRGYFNDRIGLGATGRSFVIRSSRWMTLCGHARLSPHELCTGESTNIIFAITCQNSGERVGQESGKKAIGFIQDVGGWLEEMKLPGYG</sequence>
<gene>
    <name evidence="3" type="ORF">CTI12_AA288610</name>
</gene>
<proteinExistence type="predicted"/>
<dbReference type="GO" id="GO:0003924">
    <property type="term" value="F:GTPase activity"/>
    <property type="evidence" value="ECO:0007669"/>
    <property type="project" value="InterPro"/>
</dbReference>
<dbReference type="Proteomes" id="UP000245207">
    <property type="component" value="Unassembled WGS sequence"/>
</dbReference>
<dbReference type="AlphaFoldDB" id="A0A2U1NAE2"/>
<dbReference type="InterPro" id="IPR027417">
    <property type="entry name" value="P-loop_NTPase"/>
</dbReference>
<dbReference type="Gene3D" id="3.40.50.300">
    <property type="entry name" value="P-loop containing nucleotide triphosphate hydrolases"/>
    <property type="match status" value="1"/>
</dbReference>
<dbReference type="STRING" id="35608.A0A2U1NAE2"/>
<evidence type="ECO:0000313" key="3">
    <source>
        <dbReference type="EMBL" id="PWA70452.1"/>
    </source>
</evidence>
<evidence type="ECO:0000313" key="4">
    <source>
        <dbReference type="Proteomes" id="UP000245207"/>
    </source>
</evidence>
<keyword evidence="2" id="KW-0342">GTP-binding</keyword>
<comment type="caution">
    <text evidence="3">The sequence shown here is derived from an EMBL/GenBank/DDBJ whole genome shotgun (WGS) entry which is preliminary data.</text>
</comment>
<organism evidence="3 4">
    <name type="scientific">Artemisia annua</name>
    <name type="common">Sweet wormwood</name>
    <dbReference type="NCBI Taxonomy" id="35608"/>
    <lineage>
        <taxon>Eukaryota</taxon>
        <taxon>Viridiplantae</taxon>
        <taxon>Streptophyta</taxon>
        <taxon>Embryophyta</taxon>
        <taxon>Tracheophyta</taxon>
        <taxon>Spermatophyta</taxon>
        <taxon>Magnoliopsida</taxon>
        <taxon>eudicotyledons</taxon>
        <taxon>Gunneridae</taxon>
        <taxon>Pentapetalae</taxon>
        <taxon>asterids</taxon>
        <taxon>campanulids</taxon>
        <taxon>Asterales</taxon>
        <taxon>Asteraceae</taxon>
        <taxon>Asteroideae</taxon>
        <taxon>Anthemideae</taxon>
        <taxon>Artemisiinae</taxon>
        <taxon>Artemisia</taxon>
    </lineage>
</organism>
<evidence type="ECO:0000256" key="2">
    <source>
        <dbReference type="ARBA" id="ARBA00023134"/>
    </source>
</evidence>
<keyword evidence="4" id="KW-1185">Reference proteome</keyword>
<dbReference type="OrthoDB" id="2011769at2759"/>
<dbReference type="GO" id="GO:0005525">
    <property type="term" value="F:GTP binding"/>
    <property type="evidence" value="ECO:0007669"/>
    <property type="project" value="UniProtKB-KW"/>
</dbReference>
<dbReference type="EMBL" id="PKPP01003237">
    <property type="protein sequence ID" value="PWA70452.1"/>
    <property type="molecule type" value="Genomic_DNA"/>
</dbReference>
<keyword evidence="1" id="KW-0547">Nucleotide-binding</keyword>
<reference evidence="3 4" key="1">
    <citation type="journal article" date="2018" name="Mol. Plant">
        <title>The genome of Artemisia annua provides insight into the evolution of Asteraceae family and artemisinin biosynthesis.</title>
        <authorList>
            <person name="Shen Q."/>
            <person name="Zhang L."/>
            <person name="Liao Z."/>
            <person name="Wang S."/>
            <person name="Yan T."/>
            <person name="Shi P."/>
            <person name="Liu M."/>
            <person name="Fu X."/>
            <person name="Pan Q."/>
            <person name="Wang Y."/>
            <person name="Lv Z."/>
            <person name="Lu X."/>
            <person name="Zhang F."/>
            <person name="Jiang W."/>
            <person name="Ma Y."/>
            <person name="Chen M."/>
            <person name="Hao X."/>
            <person name="Li L."/>
            <person name="Tang Y."/>
            <person name="Lv G."/>
            <person name="Zhou Y."/>
            <person name="Sun X."/>
            <person name="Brodelius P.E."/>
            <person name="Rose J.K.C."/>
            <person name="Tang K."/>
        </authorList>
    </citation>
    <scope>NUCLEOTIDE SEQUENCE [LARGE SCALE GENOMIC DNA]</scope>
    <source>
        <strain evidence="4">cv. Huhao1</strain>
        <tissue evidence="3">Leaf</tissue>
    </source>
</reference>
<dbReference type="Pfam" id="PF00025">
    <property type="entry name" value="Arf"/>
    <property type="match status" value="1"/>
</dbReference>